<evidence type="ECO:0000313" key="1">
    <source>
        <dbReference type="EMBL" id="CAB4127816.1"/>
    </source>
</evidence>
<protein>
    <submittedName>
        <fullName evidence="2">Uncharacterized protein</fullName>
    </submittedName>
</protein>
<accession>A0A6J5LHZ3</accession>
<sequence length="86" mass="9841">MNDLRSGLEKAHEINRLRREAGIKIEIKNPLEKAALRPDSLRLAINAKCYDCIGQDADPDWRCSIRSCVCIDCPLYPVRPYQPKTD</sequence>
<name>A0A6J5LHZ3_9CAUD</name>
<reference evidence="2" key="1">
    <citation type="submission" date="2020-04" db="EMBL/GenBank/DDBJ databases">
        <authorList>
            <person name="Chiriac C."/>
            <person name="Salcher M."/>
            <person name="Ghai R."/>
            <person name="Kavagutti S V."/>
        </authorList>
    </citation>
    <scope>NUCLEOTIDE SEQUENCE</scope>
</reference>
<gene>
    <name evidence="2" type="ORF">UFOVP269_23</name>
    <name evidence="1" type="ORF">UFOVP98_47</name>
</gene>
<evidence type="ECO:0000313" key="2">
    <source>
        <dbReference type="EMBL" id="CAB4134214.1"/>
    </source>
</evidence>
<dbReference type="EMBL" id="LR796283">
    <property type="protein sequence ID" value="CAB4134214.1"/>
    <property type="molecule type" value="Genomic_DNA"/>
</dbReference>
<dbReference type="EMBL" id="LR796217">
    <property type="protein sequence ID" value="CAB4127816.1"/>
    <property type="molecule type" value="Genomic_DNA"/>
</dbReference>
<proteinExistence type="predicted"/>
<organism evidence="2">
    <name type="scientific">uncultured Caudovirales phage</name>
    <dbReference type="NCBI Taxonomy" id="2100421"/>
    <lineage>
        <taxon>Viruses</taxon>
        <taxon>Duplodnaviria</taxon>
        <taxon>Heunggongvirae</taxon>
        <taxon>Uroviricota</taxon>
        <taxon>Caudoviricetes</taxon>
        <taxon>Peduoviridae</taxon>
        <taxon>Maltschvirus</taxon>
        <taxon>Maltschvirus maltsch</taxon>
    </lineage>
</organism>